<dbReference type="EC" id="2.8.1.4" evidence="14 19"/>
<organism evidence="20 21">
    <name type="scientific">[Ruminococcus] torques</name>
    <dbReference type="NCBI Taxonomy" id="33039"/>
    <lineage>
        <taxon>Bacteria</taxon>
        <taxon>Bacillati</taxon>
        <taxon>Bacillota</taxon>
        <taxon>Clostridia</taxon>
        <taxon>Lachnospirales</taxon>
        <taxon>Lachnospiraceae</taxon>
        <taxon>Mediterraneibacter</taxon>
    </lineage>
</organism>
<dbReference type="InterPro" id="IPR004114">
    <property type="entry name" value="THUMP_dom"/>
</dbReference>
<keyword evidence="8 19" id="KW-0694">RNA-binding</keyword>
<keyword evidence="4 19" id="KW-0820">tRNA-binding</keyword>
<dbReference type="SUPFAM" id="SSF143437">
    <property type="entry name" value="THUMP domain-like"/>
    <property type="match status" value="1"/>
</dbReference>
<feature type="binding site" evidence="19">
    <location>
        <position position="299"/>
    </location>
    <ligand>
        <name>ATP</name>
        <dbReference type="ChEBI" id="CHEBI:30616"/>
    </ligand>
</feature>
<evidence type="ECO:0000256" key="15">
    <source>
        <dbReference type="ARBA" id="ARBA00071867"/>
    </source>
</evidence>
<dbReference type="GO" id="GO:0005829">
    <property type="term" value="C:cytosol"/>
    <property type="evidence" value="ECO:0007669"/>
    <property type="project" value="TreeGrafter"/>
</dbReference>
<dbReference type="Proteomes" id="UP000078383">
    <property type="component" value="Unassembled WGS sequence"/>
</dbReference>
<keyword evidence="3 19" id="KW-0963">Cytoplasm</keyword>
<comment type="catalytic activity">
    <reaction evidence="11 19">
        <text>[ThiS sulfur-carrier protein]-C-terminal Gly-Gly-AMP + S-sulfanyl-L-cysteinyl-[cysteine desulfurase] + AH2 = [ThiS sulfur-carrier protein]-C-terminal-Gly-aminoethanethioate + L-cysteinyl-[cysteine desulfurase] + A + AMP + 2 H(+)</text>
        <dbReference type="Rhea" id="RHEA:43340"/>
        <dbReference type="Rhea" id="RHEA-COMP:12157"/>
        <dbReference type="Rhea" id="RHEA-COMP:12158"/>
        <dbReference type="Rhea" id="RHEA-COMP:12910"/>
        <dbReference type="Rhea" id="RHEA-COMP:19908"/>
        <dbReference type="ChEBI" id="CHEBI:13193"/>
        <dbReference type="ChEBI" id="CHEBI:15378"/>
        <dbReference type="ChEBI" id="CHEBI:17499"/>
        <dbReference type="ChEBI" id="CHEBI:29950"/>
        <dbReference type="ChEBI" id="CHEBI:61963"/>
        <dbReference type="ChEBI" id="CHEBI:90618"/>
        <dbReference type="ChEBI" id="CHEBI:232372"/>
        <dbReference type="ChEBI" id="CHEBI:456215"/>
    </reaction>
</comment>
<evidence type="ECO:0000313" key="21">
    <source>
        <dbReference type="Proteomes" id="UP000078383"/>
    </source>
</evidence>
<dbReference type="GO" id="GO:0009229">
    <property type="term" value="P:thiamine diphosphate biosynthetic process"/>
    <property type="evidence" value="ECO:0007669"/>
    <property type="project" value="UniProtKB-UniRule"/>
</dbReference>
<keyword evidence="9 19" id="KW-0784">Thiamine biosynthesis</keyword>
<comment type="function">
    <text evidence="12 19">Catalyzes the ATP-dependent transfer of a sulfur to tRNA to produce 4-thiouridine in position 8 of tRNAs, which functions as a near-UV photosensor. Also catalyzes the transfer of sulfur to the sulfur carrier protein ThiS, forming ThiS-thiocarboxylate. This is a step in the synthesis of thiazole, in the thiamine biosynthesis pathway. The sulfur is donated as persulfide by IscS.</text>
</comment>
<evidence type="ECO:0000313" key="20">
    <source>
        <dbReference type="EMBL" id="CUQ80676.1"/>
    </source>
</evidence>
<keyword evidence="7 19" id="KW-0067">ATP-binding</keyword>
<dbReference type="InterPro" id="IPR050102">
    <property type="entry name" value="tRNA_sulfurtransferase_ThiI"/>
</dbReference>
<dbReference type="InterPro" id="IPR003720">
    <property type="entry name" value="tRNA_STrfase"/>
</dbReference>
<dbReference type="Pfam" id="PF22025">
    <property type="entry name" value="ThiI_fer"/>
    <property type="match status" value="1"/>
</dbReference>
<dbReference type="InterPro" id="IPR014729">
    <property type="entry name" value="Rossmann-like_a/b/a_fold"/>
</dbReference>
<dbReference type="AlphaFoldDB" id="A0A174Y9U7"/>
<evidence type="ECO:0000256" key="3">
    <source>
        <dbReference type="ARBA" id="ARBA00022490"/>
    </source>
</evidence>
<protein>
    <recommendedName>
        <fullName evidence="15 19">Probable tRNA sulfurtransferase</fullName>
        <ecNumber evidence="14 19">2.8.1.4</ecNumber>
    </recommendedName>
    <alternativeName>
        <fullName evidence="16 19">Sulfur carrier protein ThiS sulfurtransferase</fullName>
    </alternativeName>
    <alternativeName>
        <fullName evidence="17 19">Thiamine biosynthesis protein ThiI</fullName>
    </alternativeName>
    <alternativeName>
        <fullName evidence="18 19">tRNA 4-thiouridine synthase</fullName>
    </alternativeName>
</protein>
<evidence type="ECO:0000256" key="7">
    <source>
        <dbReference type="ARBA" id="ARBA00022840"/>
    </source>
</evidence>
<feature type="binding site" evidence="19">
    <location>
        <begin position="211"/>
        <end position="212"/>
    </location>
    <ligand>
        <name>ATP</name>
        <dbReference type="ChEBI" id="CHEBI:30616"/>
    </ligand>
</feature>
<dbReference type="GeneID" id="303257566"/>
<keyword evidence="6 19" id="KW-0547">Nucleotide-binding</keyword>
<dbReference type="PROSITE" id="PS51165">
    <property type="entry name" value="THUMP"/>
    <property type="match status" value="1"/>
</dbReference>
<evidence type="ECO:0000256" key="18">
    <source>
        <dbReference type="ARBA" id="ARBA00080570"/>
    </source>
</evidence>
<dbReference type="GO" id="GO:0000049">
    <property type="term" value="F:tRNA binding"/>
    <property type="evidence" value="ECO:0007669"/>
    <property type="project" value="UniProtKB-UniRule"/>
</dbReference>
<evidence type="ECO:0000256" key="9">
    <source>
        <dbReference type="ARBA" id="ARBA00022977"/>
    </source>
</evidence>
<dbReference type="GO" id="GO:0002937">
    <property type="term" value="P:tRNA 4-thiouridine biosynthesis"/>
    <property type="evidence" value="ECO:0007669"/>
    <property type="project" value="TreeGrafter"/>
</dbReference>
<dbReference type="InterPro" id="IPR020536">
    <property type="entry name" value="ThiI_AANH"/>
</dbReference>
<dbReference type="UniPathway" id="UPA00060"/>
<dbReference type="CDD" id="cd01712">
    <property type="entry name" value="PPase_ThiI"/>
    <property type="match status" value="1"/>
</dbReference>
<dbReference type="InterPro" id="IPR054173">
    <property type="entry name" value="ThiI_fer"/>
</dbReference>
<dbReference type="Pfam" id="PF02568">
    <property type="entry name" value="ThiI"/>
    <property type="match status" value="1"/>
</dbReference>
<comment type="pathway">
    <text evidence="2 19">Cofactor biosynthesis; thiamine diphosphate biosynthesis.</text>
</comment>
<dbReference type="Gene3D" id="3.30.2130.30">
    <property type="match status" value="1"/>
</dbReference>
<dbReference type="OrthoDB" id="9773948at2"/>
<comment type="catalytic activity">
    <reaction evidence="10 19">
        <text>[ThiI sulfur-carrier protein]-S-sulfanyl-L-cysteine + a uridine in tRNA + 2 reduced [2Fe-2S]-[ferredoxin] + ATP + H(+) = [ThiI sulfur-carrier protein]-L-cysteine + a 4-thiouridine in tRNA + 2 oxidized [2Fe-2S]-[ferredoxin] + AMP + diphosphate</text>
        <dbReference type="Rhea" id="RHEA:24176"/>
        <dbReference type="Rhea" id="RHEA-COMP:10000"/>
        <dbReference type="Rhea" id="RHEA-COMP:10001"/>
        <dbReference type="Rhea" id="RHEA-COMP:13337"/>
        <dbReference type="Rhea" id="RHEA-COMP:13338"/>
        <dbReference type="Rhea" id="RHEA-COMP:13339"/>
        <dbReference type="Rhea" id="RHEA-COMP:13340"/>
        <dbReference type="ChEBI" id="CHEBI:15378"/>
        <dbReference type="ChEBI" id="CHEBI:29950"/>
        <dbReference type="ChEBI" id="CHEBI:30616"/>
        <dbReference type="ChEBI" id="CHEBI:33019"/>
        <dbReference type="ChEBI" id="CHEBI:33737"/>
        <dbReference type="ChEBI" id="CHEBI:33738"/>
        <dbReference type="ChEBI" id="CHEBI:61963"/>
        <dbReference type="ChEBI" id="CHEBI:65315"/>
        <dbReference type="ChEBI" id="CHEBI:136798"/>
        <dbReference type="ChEBI" id="CHEBI:456215"/>
        <dbReference type="EC" id="2.8.1.4"/>
    </reaction>
</comment>
<dbReference type="SMART" id="SM00981">
    <property type="entry name" value="THUMP"/>
    <property type="match status" value="1"/>
</dbReference>
<evidence type="ECO:0000256" key="2">
    <source>
        <dbReference type="ARBA" id="ARBA00004948"/>
    </source>
</evidence>
<evidence type="ECO:0000256" key="5">
    <source>
        <dbReference type="ARBA" id="ARBA00022679"/>
    </source>
</evidence>
<dbReference type="RefSeq" id="WP_020436182.1">
    <property type="nucleotide sequence ID" value="NZ_CZBR01000001.1"/>
</dbReference>
<evidence type="ECO:0000256" key="4">
    <source>
        <dbReference type="ARBA" id="ARBA00022555"/>
    </source>
</evidence>
<evidence type="ECO:0000256" key="17">
    <source>
        <dbReference type="ARBA" id="ARBA00077849"/>
    </source>
</evidence>
<dbReference type="NCBIfam" id="TIGR00342">
    <property type="entry name" value="tRNA uracil 4-sulfurtransferase ThiI"/>
    <property type="match status" value="1"/>
</dbReference>
<dbReference type="Gene3D" id="3.40.50.620">
    <property type="entry name" value="HUPs"/>
    <property type="match status" value="1"/>
</dbReference>
<keyword evidence="5 19" id="KW-0808">Transferase</keyword>
<dbReference type="GO" id="GO:0052837">
    <property type="term" value="P:thiazole biosynthetic process"/>
    <property type="evidence" value="ECO:0007669"/>
    <property type="project" value="TreeGrafter"/>
</dbReference>
<dbReference type="HAMAP" id="MF_00021">
    <property type="entry name" value="ThiI"/>
    <property type="match status" value="1"/>
</dbReference>
<evidence type="ECO:0000256" key="11">
    <source>
        <dbReference type="ARBA" id="ARBA00052330"/>
    </source>
</evidence>
<dbReference type="PANTHER" id="PTHR43209">
    <property type="entry name" value="TRNA SULFURTRANSFERASE"/>
    <property type="match status" value="1"/>
</dbReference>
<dbReference type="PANTHER" id="PTHR43209:SF1">
    <property type="entry name" value="TRNA SULFURTRANSFERASE"/>
    <property type="match status" value="1"/>
</dbReference>
<gene>
    <name evidence="19 20" type="primary">thiI</name>
    <name evidence="20" type="ORF">ERS852502_00082</name>
</gene>
<evidence type="ECO:0000256" key="10">
    <source>
        <dbReference type="ARBA" id="ARBA00050570"/>
    </source>
</evidence>
<evidence type="ECO:0000256" key="12">
    <source>
        <dbReference type="ARBA" id="ARBA00058382"/>
    </source>
</evidence>
<dbReference type="InterPro" id="IPR049961">
    <property type="entry name" value="ThiI_N"/>
</dbReference>
<reference evidence="20 21" key="1">
    <citation type="submission" date="2015-09" db="EMBL/GenBank/DDBJ databases">
        <authorList>
            <consortium name="Pathogen Informatics"/>
        </authorList>
    </citation>
    <scope>NUCLEOTIDE SEQUENCE [LARGE SCALE GENOMIC DNA]</scope>
    <source>
        <strain evidence="20 21">2789STDY5834889</strain>
    </source>
</reference>
<accession>A0A174Y9U7</accession>
<comment type="subcellular location">
    <subcellularLocation>
        <location evidence="1 19">Cytoplasm</location>
    </subcellularLocation>
</comment>
<dbReference type="GO" id="GO:0005524">
    <property type="term" value="F:ATP binding"/>
    <property type="evidence" value="ECO:0007669"/>
    <property type="project" value="UniProtKB-UniRule"/>
</dbReference>
<evidence type="ECO:0000256" key="13">
    <source>
        <dbReference type="ARBA" id="ARBA00061472"/>
    </source>
</evidence>
<sequence>MKFHSFLIKYGEIGIKGKNRYIFEDALVRQIRYALQGVDGEFLVHKCHGRVYVDCDGDYDFDETVESLQKVFGIVGICPVVRVPVAELEQLRKDVVAYVDEAYEEKNMTFKVDARRAKKSYPANSMEINCEVGEAILEAFPEMKVDVHKPELRINVEIREEVYIYSRIIPGPGGMPIGTNGSAMLLLSGGIDSPVAGYMVSKRGVELEATYFHAPPYTSERAKEKVVDLARLVSAYSGPIKLHVVNFTDIQLYIYEKCPHDELTIIMRRYMMKIAEHFAKKDGCLGLITGESIGQVASQTMQSLAATNAVCTLPVYRPLIGFDKKDIVEISEKINTYETSIQPFEDCCTIFVAKHPVTKPNIERIEKSELNLAEKIDELMQTAIDTVEIIEVKQGE</sequence>
<dbReference type="CDD" id="cd11716">
    <property type="entry name" value="THUMP_ThiI"/>
    <property type="match status" value="1"/>
</dbReference>
<dbReference type="GO" id="GO:0009228">
    <property type="term" value="P:thiamine biosynthetic process"/>
    <property type="evidence" value="ECO:0007669"/>
    <property type="project" value="UniProtKB-KW"/>
</dbReference>
<dbReference type="SUPFAM" id="SSF52402">
    <property type="entry name" value="Adenine nucleotide alpha hydrolases-like"/>
    <property type="match status" value="1"/>
</dbReference>
<dbReference type="GO" id="GO:0004810">
    <property type="term" value="F:CCA tRNA nucleotidyltransferase activity"/>
    <property type="evidence" value="ECO:0007669"/>
    <property type="project" value="InterPro"/>
</dbReference>
<evidence type="ECO:0000256" key="16">
    <source>
        <dbReference type="ARBA" id="ARBA00075337"/>
    </source>
</evidence>
<name>A0A174Y9U7_9FIRM</name>
<dbReference type="InterPro" id="IPR049962">
    <property type="entry name" value="THUMP_ThiI"/>
</dbReference>
<feature type="binding site" evidence="19">
    <location>
        <position position="290"/>
    </location>
    <ligand>
        <name>ATP</name>
        <dbReference type="ChEBI" id="CHEBI:30616"/>
    </ligand>
</feature>
<dbReference type="Pfam" id="PF02926">
    <property type="entry name" value="THUMP"/>
    <property type="match status" value="1"/>
</dbReference>
<dbReference type="EMBL" id="CZBX01000001">
    <property type="protein sequence ID" value="CUQ80676.1"/>
    <property type="molecule type" value="Genomic_DNA"/>
</dbReference>
<evidence type="ECO:0000256" key="1">
    <source>
        <dbReference type="ARBA" id="ARBA00004496"/>
    </source>
</evidence>
<proteinExistence type="inferred from homology"/>
<dbReference type="GO" id="GO:0140741">
    <property type="term" value="F:tRNA-uracil-4 sulfurtransferase activity"/>
    <property type="evidence" value="ECO:0007669"/>
    <property type="project" value="UniProtKB-EC"/>
</dbReference>
<evidence type="ECO:0000256" key="14">
    <source>
        <dbReference type="ARBA" id="ARBA00066827"/>
    </source>
</evidence>
<feature type="binding site" evidence="19">
    <location>
        <begin position="186"/>
        <end position="187"/>
    </location>
    <ligand>
        <name>ATP</name>
        <dbReference type="ChEBI" id="CHEBI:30616"/>
    </ligand>
</feature>
<comment type="similarity">
    <text evidence="13 19">Belongs to the ThiI family.</text>
</comment>
<evidence type="ECO:0000256" key="8">
    <source>
        <dbReference type="ARBA" id="ARBA00022884"/>
    </source>
</evidence>
<feature type="binding site" evidence="19">
    <location>
        <position position="268"/>
    </location>
    <ligand>
        <name>ATP</name>
        <dbReference type="ChEBI" id="CHEBI:30616"/>
    </ligand>
</feature>
<evidence type="ECO:0000256" key="6">
    <source>
        <dbReference type="ARBA" id="ARBA00022741"/>
    </source>
</evidence>
<evidence type="ECO:0000256" key="19">
    <source>
        <dbReference type="HAMAP-Rule" id="MF_00021"/>
    </source>
</evidence>
<dbReference type="FunFam" id="3.40.50.620:FF:000053">
    <property type="entry name" value="Probable tRNA sulfurtransferase"/>
    <property type="match status" value="1"/>
</dbReference>